<gene>
    <name evidence="1" type="ORF">GA0061077_0444</name>
</gene>
<proteinExistence type="predicted"/>
<dbReference type="EMBL" id="FMBL01000001">
    <property type="protein sequence ID" value="SCC78835.1"/>
    <property type="molecule type" value="Genomic_DNA"/>
</dbReference>
<accession>A0A1C4H1V9</accession>
<protein>
    <submittedName>
        <fullName evidence="1">Uncharacterized protein</fullName>
    </submittedName>
</protein>
<evidence type="ECO:0000313" key="1">
    <source>
        <dbReference type="EMBL" id="SCC78835.1"/>
    </source>
</evidence>
<evidence type="ECO:0000313" key="2">
    <source>
        <dbReference type="Proteomes" id="UP000242610"/>
    </source>
</evidence>
<dbReference type="Proteomes" id="UP000242610">
    <property type="component" value="Unassembled WGS sequence"/>
</dbReference>
<organism evidence="1 2">
    <name type="scientific">Bifidobacterium commune</name>
    <dbReference type="NCBI Taxonomy" id="1505727"/>
    <lineage>
        <taxon>Bacteria</taxon>
        <taxon>Bacillati</taxon>
        <taxon>Actinomycetota</taxon>
        <taxon>Actinomycetes</taxon>
        <taxon>Bifidobacteriales</taxon>
        <taxon>Bifidobacteriaceae</taxon>
        <taxon>Bifidobacterium</taxon>
    </lineage>
</organism>
<reference evidence="2" key="1">
    <citation type="submission" date="2016-08" db="EMBL/GenBank/DDBJ databases">
        <authorList>
            <person name="Varghese N."/>
            <person name="Submissions Spin"/>
        </authorList>
    </citation>
    <scope>NUCLEOTIDE SEQUENCE [LARGE SCALE GENOMIC DNA]</scope>
    <source>
        <strain evidence="2">R-52791</strain>
    </source>
</reference>
<name>A0A1C4H1V9_9BIFI</name>
<dbReference type="AlphaFoldDB" id="A0A1C4H1V9"/>
<sequence>MDNDSGAEEMITKISVIKGDLLVSHIAASHAFVALVVPRPAGGAQGGPAVTRKTD</sequence>
<keyword evidence="2" id="KW-1185">Reference proteome</keyword>
<dbReference type="RefSeq" id="WP_183193102.1">
    <property type="nucleotide sequence ID" value="NZ_JACHWK010000001.1"/>
</dbReference>